<proteinExistence type="predicted"/>
<comment type="caution">
    <text evidence="2">The sequence shown here is derived from an EMBL/GenBank/DDBJ whole genome shotgun (WGS) entry which is preliminary data.</text>
</comment>
<protein>
    <submittedName>
        <fullName evidence="2">Uncharacterized protein</fullName>
    </submittedName>
</protein>
<dbReference type="EMBL" id="AVPI01000022">
    <property type="protein sequence ID" value="KGN31246.1"/>
    <property type="molecule type" value="Genomic_DNA"/>
</dbReference>
<evidence type="ECO:0000313" key="3">
    <source>
        <dbReference type="Proteomes" id="UP000029990"/>
    </source>
</evidence>
<name>A0ABR4XDW0_9MICO</name>
<reference evidence="2 3" key="1">
    <citation type="submission" date="2013-08" db="EMBL/GenBank/DDBJ databases">
        <title>The genome sequence of Knoellia flava.</title>
        <authorList>
            <person name="Zhu W."/>
            <person name="Wang G."/>
        </authorList>
    </citation>
    <scope>NUCLEOTIDE SEQUENCE [LARGE SCALE GENOMIC DNA]</scope>
    <source>
        <strain evidence="2 3">TL1</strain>
    </source>
</reference>
<organism evidence="2 3">
    <name type="scientific">Knoellia flava TL1</name>
    <dbReference type="NCBI Taxonomy" id="1385518"/>
    <lineage>
        <taxon>Bacteria</taxon>
        <taxon>Bacillati</taxon>
        <taxon>Actinomycetota</taxon>
        <taxon>Actinomycetes</taxon>
        <taxon>Micrococcales</taxon>
        <taxon>Intrasporangiaceae</taxon>
        <taxon>Knoellia</taxon>
    </lineage>
</organism>
<evidence type="ECO:0000313" key="2">
    <source>
        <dbReference type="EMBL" id="KGN31246.1"/>
    </source>
</evidence>
<evidence type="ECO:0000256" key="1">
    <source>
        <dbReference type="SAM" id="MobiDB-lite"/>
    </source>
</evidence>
<gene>
    <name evidence="2" type="ORF">N798_09290</name>
</gene>
<feature type="region of interest" description="Disordered" evidence="1">
    <location>
        <begin position="1"/>
        <end position="29"/>
    </location>
</feature>
<accession>A0ABR4XDW0</accession>
<sequence length="29" mass="3319">MLDEIVDDLESARRGCDDHDDPMQWGMPA</sequence>
<keyword evidence="3" id="KW-1185">Reference proteome</keyword>
<dbReference type="Proteomes" id="UP000029990">
    <property type="component" value="Unassembled WGS sequence"/>
</dbReference>